<dbReference type="EMBL" id="ML994670">
    <property type="protein sequence ID" value="KAF2179073.1"/>
    <property type="molecule type" value="Genomic_DNA"/>
</dbReference>
<gene>
    <name evidence="2" type="ORF">K469DRAFT_694985</name>
</gene>
<feature type="compositionally biased region" description="Polar residues" evidence="1">
    <location>
        <begin position="125"/>
        <end position="135"/>
    </location>
</feature>
<protein>
    <submittedName>
        <fullName evidence="2">Uncharacterized protein</fullName>
    </submittedName>
</protein>
<evidence type="ECO:0000313" key="2">
    <source>
        <dbReference type="EMBL" id="KAF2179073.1"/>
    </source>
</evidence>
<organism evidence="2 3">
    <name type="scientific">Zopfia rhizophila CBS 207.26</name>
    <dbReference type="NCBI Taxonomy" id="1314779"/>
    <lineage>
        <taxon>Eukaryota</taxon>
        <taxon>Fungi</taxon>
        <taxon>Dikarya</taxon>
        <taxon>Ascomycota</taxon>
        <taxon>Pezizomycotina</taxon>
        <taxon>Dothideomycetes</taxon>
        <taxon>Dothideomycetes incertae sedis</taxon>
        <taxon>Zopfiaceae</taxon>
        <taxon>Zopfia</taxon>
    </lineage>
</organism>
<dbReference type="Proteomes" id="UP000800200">
    <property type="component" value="Unassembled WGS sequence"/>
</dbReference>
<sequence length="196" mass="22390">MTIKDDIQTAIETHRVLELFEMRKEAKVSKSHLWELFEKILLDIQSVNWMWETFGEYLREEKLKLRDNEIDFTYTLSGAYVLKLKMEGRLDESVEHFLIYEQPKLKEIADEKHKEFGIAKAFNLPLSTDTGTTPKPQDRSLSKAPATPTPQGPEPNSFTSLPSFSSKDTPSSSPIVVKDPESESDDNEDSPLVPET</sequence>
<feature type="region of interest" description="Disordered" evidence="1">
    <location>
        <begin position="125"/>
        <end position="196"/>
    </location>
</feature>
<reference evidence="2" key="1">
    <citation type="journal article" date="2020" name="Stud. Mycol.">
        <title>101 Dothideomycetes genomes: a test case for predicting lifestyles and emergence of pathogens.</title>
        <authorList>
            <person name="Haridas S."/>
            <person name="Albert R."/>
            <person name="Binder M."/>
            <person name="Bloem J."/>
            <person name="Labutti K."/>
            <person name="Salamov A."/>
            <person name="Andreopoulos B."/>
            <person name="Baker S."/>
            <person name="Barry K."/>
            <person name="Bills G."/>
            <person name="Bluhm B."/>
            <person name="Cannon C."/>
            <person name="Castanera R."/>
            <person name="Culley D."/>
            <person name="Daum C."/>
            <person name="Ezra D."/>
            <person name="Gonzalez J."/>
            <person name="Henrissat B."/>
            <person name="Kuo A."/>
            <person name="Liang C."/>
            <person name="Lipzen A."/>
            <person name="Lutzoni F."/>
            <person name="Magnuson J."/>
            <person name="Mondo S."/>
            <person name="Nolan M."/>
            <person name="Ohm R."/>
            <person name="Pangilinan J."/>
            <person name="Park H.-J."/>
            <person name="Ramirez L."/>
            <person name="Alfaro M."/>
            <person name="Sun H."/>
            <person name="Tritt A."/>
            <person name="Yoshinaga Y."/>
            <person name="Zwiers L.-H."/>
            <person name="Turgeon B."/>
            <person name="Goodwin S."/>
            <person name="Spatafora J."/>
            <person name="Crous P."/>
            <person name="Grigoriev I."/>
        </authorList>
    </citation>
    <scope>NUCLEOTIDE SEQUENCE</scope>
    <source>
        <strain evidence="2">CBS 207.26</strain>
    </source>
</reference>
<evidence type="ECO:0000256" key="1">
    <source>
        <dbReference type="SAM" id="MobiDB-lite"/>
    </source>
</evidence>
<keyword evidence="3" id="KW-1185">Reference proteome</keyword>
<name>A0A6A6DJG3_9PEZI</name>
<dbReference type="AlphaFoldDB" id="A0A6A6DJG3"/>
<proteinExistence type="predicted"/>
<accession>A0A6A6DJG3</accession>
<feature type="compositionally biased region" description="Low complexity" evidence="1">
    <location>
        <begin position="160"/>
        <end position="174"/>
    </location>
</feature>
<evidence type="ECO:0000313" key="3">
    <source>
        <dbReference type="Proteomes" id="UP000800200"/>
    </source>
</evidence>